<dbReference type="VEuPathDB" id="VectorBase:ISCW009181"/>
<dbReference type="EMBL" id="ABJB010320605">
    <property type="status" value="NOT_ANNOTATED_CDS"/>
    <property type="molecule type" value="Genomic_DNA"/>
</dbReference>
<reference evidence="3" key="2">
    <citation type="submission" date="2020-05" db="UniProtKB">
        <authorList>
            <consortium name="EnsemblMetazoa"/>
        </authorList>
    </citation>
    <scope>IDENTIFICATION</scope>
    <source>
        <strain evidence="3">wikel</strain>
    </source>
</reference>
<proteinExistence type="predicted"/>
<organism>
    <name type="scientific">Ixodes scapularis</name>
    <name type="common">Black-legged tick</name>
    <name type="synonym">Deer tick</name>
    <dbReference type="NCBI Taxonomy" id="6945"/>
    <lineage>
        <taxon>Eukaryota</taxon>
        <taxon>Metazoa</taxon>
        <taxon>Ecdysozoa</taxon>
        <taxon>Arthropoda</taxon>
        <taxon>Chelicerata</taxon>
        <taxon>Arachnida</taxon>
        <taxon>Acari</taxon>
        <taxon>Parasitiformes</taxon>
        <taxon>Ixodida</taxon>
        <taxon>Ixodoidea</taxon>
        <taxon>Ixodidae</taxon>
        <taxon>Ixodinae</taxon>
        <taxon>Ixodes</taxon>
    </lineage>
</organism>
<dbReference type="EMBL" id="DS814065">
    <property type="protein sequence ID" value="EEC11288.1"/>
    <property type="molecule type" value="Genomic_DNA"/>
</dbReference>
<keyword evidence="2" id="KW-0378">Hydrolase</keyword>
<evidence type="ECO:0000313" key="3">
    <source>
        <dbReference type="EnsemblMetazoa" id="ISCW009181-PA"/>
    </source>
</evidence>
<feature type="domain" description="Glycoside hydrolase family 38 N-terminal" evidence="1">
    <location>
        <begin position="28"/>
        <end position="77"/>
    </location>
</feature>
<gene>
    <name evidence="2" type="ORF">IscW_ISCW009181</name>
</gene>
<dbReference type="Proteomes" id="UP000001555">
    <property type="component" value="Unassembled WGS sequence"/>
</dbReference>
<dbReference type="PANTHER" id="PTHR11607">
    <property type="entry name" value="ALPHA-MANNOSIDASE"/>
    <property type="match status" value="1"/>
</dbReference>
<dbReference type="InterPro" id="IPR027291">
    <property type="entry name" value="Glyco_hydro_38_N_sf"/>
</dbReference>
<dbReference type="EnsemblMetazoa" id="ISCW009181-RA">
    <property type="protein sequence ID" value="ISCW009181-PA"/>
    <property type="gene ID" value="ISCW009181"/>
</dbReference>
<dbReference type="GO" id="GO:0004559">
    <property type="term" value="F:alpha-mannosidase activity"/>
    <property type="evidence" value="ECO:0007669"/>
    <property type="project" value="UniProtKB-EC"/>
</dbReference>
<accession>B7PXG6</accession>
<reference evidence="2 4" key="1">
    <citation type="submission" date="2008-03" db="EMBL/GenBank/DDBJ databases">
        <title>Annotation of Ixodes scapularis.</title>
        <authorList>
            <consortium name="Ixodes scapularis Genome Project Consortium"/>
            <person name="Caler E."/>
            <person name="Hannick L.I."/>
            <person name="Bidwell S."/>
            <person name="Joardar V."/>
            <person name="Thiagarajan M."/>
            <person name="Amedeo P."/>
            <person name="Galinsky K.J."/>
            <person name="Schobel S."/>
            <person name="Inman J."/>
            <person name="Hostetler J."/>
            <person name="Miller J."/>
            <person name="Hammond M."/>
            <person name="Megy K."/>
            <person name="Lawson D."/>
            <person name="Kodira C."/>
            <person name="Sutton G."/>
            <person name="Meyer J."/>
            <person name="Hill C.A."/>
            <person name="Birren B."/>
            <person name="Nene V."/>
            <person name="Collins F."/>
            <person name="Alarcon-Chaidez F."/>
            <person name="Wikel S."/>
            <person name="Strausberg R."/>
        </authorList>
    </citation>
    <scope>NUCLEOTIDE SEQUENCE [LARGE SCALE GENOMIC DNA]</scope>
    <source>
        <strain evidence="4">Wikel</strain>
        <strain evidence="2">Wikel colony</strain>
    </source>
</reference>
<dbReference type="SUPFAM" id="SSF88713">
    <property type="entry name" value="Glycoside hydrolase/deacetylase"/>
    <property type="match status" value="1"/>
</dbReference>
<evidence type="ECO:0000313" key="2">
    <source>
        <dbReference type="EMBL" id="EEC11288.1"/>
    </source>
</evidence>
<dbReference type="InParanoid" id="B7PXG6"/>
<dbReference type="PaxDb" id="6945-B7PXG6"/>
<protein>
    <submittedName>
        <fullName evidence="2 3">Lysosomal alpha-mannosidase, putative</fullName>
        <ecNumber evidence="2">3.2.1.24</ecNumber>
    </submittedName>
</protein>
<dbReference type="PANTHER" id="PTHR11607:SF3">
    <property type="entry name" value="LYSOSOMAL ALPHA-MANNOSIDASE"/>
    <property type="match status" value="1"/>
</dbReference>
<evidence type="ECO:0000313" key="4">
    <source>
        <dbReference type="Proteomes" id="UP000001555"/>
    </source>
</evidence>
<dbReference type="GO" id="GO:0006013">
    <property type="term" value="P:mannose metabolic process"/>
    <property type="evidence" value="ECO:0007669"/>
    <property type="project" value="InterPro"/>
</dbReference>
<dbReference type="VEuPathDB" id="VectorBase:ISCI009181"/>
<dbReference type="Gene3D" id="3.20.110.10">
    <property type="entry name" value="Glycoside hydrolase 38, N terminal domain"/>
    <property type="match status" value="1"/>
</dbReference>
<dbReference type="AlphaFoldDB" id="B7PXG6"/>
<sequence>MITGPPVVGTSVDCKHVILGQSPSPLDVRTILDSVVRELQANPERRFTYVEMGFFSRWWDDQSGDTRQLVRELVDAGE</sequence>
<dbReference type="InterPro" id="IPR000602">
    <property type="entry name" value="Glyco_hydro_38_N"/>
</dbReference>
<evidence type="ECO:0000259" key="1">
    <source>
        <dbReference type="Pfam" id="PF01074"/>
    </source>
</evidence>
<keyword evidence="4" id="KW-1185">Reference proteome</keyword>
<dbReference type="HOGENOM" id="CLU_2624742_0_0_1"/>
<name>B7PXG6_IXOSC</name>
<dbReference type="InterPro" id="IPR011330">
    <property type="entry name" value="Glyco_hydro/deAcase_b/a-brl"/>
</dbReference>
<keyword evidence="2" id="KW-0326">Glycosidase</keyword>
<dbReference type="EC" id="3.2.1.24" evidence="2"/>
<dbReference type="Pfam" id="PF01074">
    <property type="entry name" value="Glyco_hydro_38N"/>
    <property type="match status" value="1"/>
</dbReference>
<dbReference type="InterPro" id="IPR050843">
    <property type="entry name" value="Glycosyl_Hydrlase_38"/>
</dbReference>